<evidence type="ECO:0000256" key="1">
    <source>
        <dbReference type="ARBA" id="ARBA00009670"/>
    </source>
</evidence>
<keyword evidence="4" id="KW-0830">Ubiquinone</keyword>
<comment type="caution">
    <text evidence="4">The sequence shown here is derived from an EMBL/GenBank/DDBJ whole genome shotgun (WGS) entry which is preliminary data.</text>
</comment>
<dbReference type="SUPFAM" id="SSF56112">
    <property type="entry name" value="Protein kinase-like (PK-like)"/>
    <property type="match status" value="1"/>
</dbReference>
<accession>A0A9X2RDP8</accession>
<evidence type="ECO:0000313" key="4">
    <source>
        <dbReference type="EMBL" id="MCS3864175.1"/>
    </source>
</evidence>
<dbReference type="InterPro" id="IPR011009">
    <property type="entry name" value="Kinase-like_dom_sf"/>
</dbReference>
<protein>
    <submittedName>
        <fullName evidence="4">Ubiquinone biosynthesis protein</fullName>
    </submittedName>
</protein>
<dbReference type="Pfam" id="PF03109">
    <property type="entry name" value="ABC1"/>
    <property type="match status" value="1"/>
</dbReference>
<dbReference type="InterPro" id="IPR004147">
    <property type="entry name" value="ABC1_dom"/>
</dbReference>
<organism evidence="4 5">
    <name type="scientific">Salinibacter ruber</name>
    <dbReference type="NCBI Taxonomy" id="146919"/>
    <lineage>
        <taxon>Bacteria</taxon>
        <taxon>Pseudomonadati</taxon>
        <taxon>Rhodothermota</taxon>
        <taxon>Rhodothermia</taxon>
        <taxon>Rhodothermales</taxon>
        <taxon>Salinibacteraceae</taxon>
        <taxon>Salinibacter</taxon>
    </lineage>
</organism>
<dbReference type="CDD" id="cd05121">
    <property type="entry name" value="ABC1_ADCK3-like"/>
    <property type="match status" value="1"/>
</dbReference>
<proteinExistence type="inferred from homology"/>
<feature type="region of interest" description="Disordered" evidence="2">
    <location>
        <begin position="1"/>
        <end position="66"/>
    </location>
</feature>
<feature type="compositionally biased region" description="Low complexity" evidence="2">
    <location>
        <begin position="1"/>
        <end position="19"/>
    </location>
</feature>
<feature type="domain" description="ABC1 atypical kinase-like" evidence="3">
    <location>
        <begin position="174"/>
        <end position="420"/>
    </location>
</feature>
<dbReference type="PANTHER" id="PTHR10566">
    <property type="entry name" value="CHAPERONE-ACTIVITY OF BC1 COMPLEX CABC1 -RELATED"/>
    <property type="match status" value="1"/>
</dbReference>
<comment type="similarity">
    <text evidence="1">Belongs to the protein kinase superfamily. ADCK protein kinase family.</text>
</comment>
<dbReference type="InterPro" id="IPR050154">
    <property type="entry name" value="UbiB_kinase"/>
</dbReference>
<dbReference type="EMBL" id="JANTYZ010000001">
    <property type="protein sequence ID" value="MCS3864175.1"/>
    <property type="molecule type" value="Genomic_DNA"/>
</dbReference>
<dbReference type="PANTHER" id="PTHR10566:SF113">
    <property type="entry name" value="PROTEIN ACTIVITY OF BC1 COMPLEX KINASE 7, CHLOROPLASTIC"/>
    <property type="match status" value="1"/>
</dbReference>
<name>A0A9X2RDP8_9BACT</name>
<evidence type="ECO:0000313" key="5">
    <source>
        <dbReference type="Proteomes" id="UP001155034"/>
    </source>
</evidence>
<gene>
    <name evidence="4" type="ORF">GGP82_000706</name>
</gene>
<dbReference type="RefSeq" id="WP_259083082.1">
    <property type="nucleotide sequence ID" value="NZ_JANTYZ010000001.1"/>
</dbReference>
<dbReference type="AlphaFoldDB" id="A0A9X2RDP8"/>
<reference evidence="4" key="1">
    <citation type="submission" date="2022-08" db="EMBL/GenBank/DDBJ databases">
        <title>Genomic Encyclopedia of Type Strains, Phase V (KMG-V): Genome sequencing to study the core and pangenomes of soil and plant-associated prokaryotes.</title>
        <authorList>
            <person name="Whitman W."/>
        </authorList>
    </citation>
    <scope>NUCLEOTIDE SEQUENCE</scope>
    <source>
        <strain evidence="4">SP2016B</strain>
    </source>
</reference>
<evidence type="ECO:0000256" key="2">
    <source>
        <dbReference type="SAM" id="MobiDB-lite"/>
    </source>
</evidence>
<dbReference type="Proteomes" id="UP001155034">
    <property type="component" value="Unassembled WGS sequence"/>
</dbReference>
<evidence type="ECO:0000259" key="3">
    <source>
        <dbReference type="Pfam" id="PF03109"/>
    </source>
</evidence>
<sequence>MDRSNSSPSGPSSQPTAPSGEETPAVAQSGGPNREESSASRAPGSEDPSSPPSSNGTPQSSPFTDFDPLAPYRGAFRRFFTVWRHVAGLLMGGHIAYVESLPRVQKTGMRSLGKRMLAGILKPFVRSDLRNRPFPEQLRRRLEILGPTFTKLGQIMAIREDLLPEVITEELDSLMDHLPPIPFAQVKAIIERELEDPVESLFRSIDPEPLAAASIAQVHRATTHDGEDVVVKVIKPGIRDVVTSDLKLLEFFGVFLQWLLPRYQPTQIIEEFGAYTKREIDFDYEADHAEIFAANFQDVPGVVFPDVHRALSTSDVLTMEYLGGMRPGPQAVRELSEAERQRVIDLGASAVIRMLYKDGFFHADLHAGNLKILPGDRPEDLQIGFIDLGMVGRFRADIRRRMLYYYYALVRGDVENAARYLLDMARVGEGGDPQGFRRAVSDMARHFLMRSKQGSISLAQVILQSLSLGGRYRIFFPVEMTLMVKALVTFEGVGRTLDPDLDVVAVSRRHVQRIFRERFNPLTLGSELLSNAPELVDVALKLPQLLTSGVAQLEESLTDQPPSDPLSGVRSSVIAGACIVGGVISVVQGGPLWLSIPLFVLGAGLAVWAR</sequence>